<feature type="region of interest" description="Disordered" evidence="1">
    <location>
        <begin position="81"/>
        <end position="102"/>
    </location>
</feature>
<gene>
    <name evidence="2" type="ORF">U7230_15095</name>
</gene>
<keyword evidence="3" id="KW-1185">Reference proteome</keyword>
<sequence>MKLQVYVDPAIADRLRAMAREHRLPVGRAAAHTLEQAVREQQDDRAQASSLHDQLWYQSVQRLKQPLAEVEEILSALPPQEAQSLAPVLNAAPPERRDRERT</sequence>
<evidence type="ECO:0000313" key="2">
    <source>
        <dbReference type="EMBL" id="WRP17384.1"/>
    </source>
</evidence>
<accession>A0ABZ1BXG7</accession>
<name>A0ABZ1BXG7_9FIRM</name>
<proteinExistence type="predicted"/>
<reference evidence="2 3" key="1">
    <citation type="journal article" date="2024" name="Front. Microbiol.">
        <title>Novel thermophilic genera Geochorda gen. nov. and Carboxydochorda gen. nov. from the deep terrestrial subsurface reveal the ecophysiological diversity in the class Limnochordia.</title>
        <authorList>
            <person name="Karnachuk O.V."/>
            <person name="Lukina A.P."/>
            <person name="Avakyan M.R."/>
            <person name="Kadnikov V.V."/>
            <person name="Begmatov S."/>
            <person name="Beletsky A.V."/>
            <person name="Vlasova K.G."/>
            <person name="Novikov A.A."/>
            <person name="Shcherbakova V.A."/>
            <person name="Mardanov A.V."/>
            <person name="Ravin N.V."/>
        </authorList>
    </citation>
    <scope>NUCLEOTIDE SEQUENCE [LARGE SCALE GENOMIC DNA]</scope>
    <source>
        <strain evidence="2 3">L945</strain>
    </source>
</reference>
<dbReference type="EMBL" id="CP141615">
    <property type="protein sequence ID" value="WRP17384.1"/>
    <property type="molecule type" value="Genomic_DNA"/>
</dbReference>
<evidence type="ECO:0000256" key="1">
    <source>
        <dbReference type="SAM" id="MobiDB-lite"/>
    </source>
</evidence>
<protein>
    <recommendedName>
        <fullName evidence="4">Ribbon-helix-helix CopG family protein</fullName>
    </recommendedName>
</protein>
<dbReference type="RefSeq" id="WP_324716655.1">
    <property type="nucleotide sequence ID" value="NZ_CP141615.1"/>
</dbReference>
<evidence type="ECO:0000313" key="3">
    <source>
        <dbReference type="Proteomes" id="UP001332192"/>
    </source>
</evidence>
<evidence type="ECO:0008006" key="4">
    <source>
        <dbReference type="Google" id="ProtNLM"/>
    </source>
</evidence>
<dbReference type="Proteomes" id="UP001332192">
    <property type="component" value="Chromosome"/>
</dbReference>
<organism evidence="2 3">
    <name type="scientific">Carboxydichorda subterranea</name>
    <dbReference type="NCBI Taxonomy" id="3109565"/>
    <lineage>
        <taxon>Bacteria</taxon>
        <taxon>Bacillati</taxon>
        <taxon>Bacillota</taxon>
        <taxon>Limnochordia</taxon>
        <taxon>Limnochordales</taxon>
        <taxon>Geochordaceae</taxon>
        <taxon>Carboxydichorda</taxon>
    </lineage>
</organism>